<comment type="caution">
    <text evidence="3">The sequence shown here is derived from an EMBL/GenBank/DDBJ whole genome shotgun (WGS) entry which is preliminary data.</text>
</comment>
<organism evidence="3 4">
    <name type="scientific">Phytophthora nicotianae P10297</name>
    <dbReference type="NCBI Taxonomy" id="1317064"/>
    <lineage>
        <taxon>Eukaryota</taxon>
        <taxon>Sar</taxon>
        <taxon>Stramenopiles</taxon>
        <taxon>Oomycota</taxon>
        <taxon>Peronosporomycetes</taxon>
        <taxon>Peronosporales</taxon>
        <taxon>Peronosporaceae</taxon>
        <taxon>Phytophthora</taxon>
    </lineage>
</organism>
<evidence type="ECO:0000313" key="4">
    <source>
        <dbReference type="Proteomes" id="UP000018948"/>
    </source>
</evidence>
<feature type="region of interest" description="Disordered" evidence="1">
    <location>
        <begin position="532"/>
        <end position="564"/>
    </location>
</feature>
<dbReference type="Proteomes" id="UP000018948">
    <property type="component" value="Unassembled WGS sequence"/>
</dbReference>
<dbReference type="Pfam" id="PF13843">
    <property type="entry name" value="DDE_Tnp_1_7"/>
    <property type="match status" value="1"/>
</dbReference>
<evidence type="ECO:0000313" key="3">
    <source>
        <dbReference type="EMBL" id="ETP39572.1"/>
    </source>
</evidence>
<reference evidence="3 4" key="1">
    <citation type="submission" date="2013-11" db="EMBL/GenBank/DDBJ databases">
        <title>The Genome Sequence of Phytophthora parasitica P10297.</title>
        <authorList>
            <consortium name="The Broad Institute Genomics Platform"/>
            <person name="Russ C."/>
            <person name="Tyler B."/>
            <person name="Panabieres F."/>
            <person name="Shan W."/>
            <person name="Tripathy S."/>
            <person name="Grunwald N."/>
            <person name="Machado M."/>
            <person name="Johnson C.S."/>
            <person name="Walker B."/>
            <person name="Young S.K."/>
            <person name="Zeng Q."/>
            <person name="Gargeya S."/>
            <person name="Fitzgerald M."/>
            <person name="Haas B."/>
            <person name="Abouelleil A."/>
            <person name="Allen A.W."/>
            <person name="Alvarado L."/>
            <person name="Arachchi H.M."/>
            <person name="Berlin A.M."/>
            <person name="Chapman S.B."/>
            <person name="Gainer-Dewar J."/>
            <person name="Goldberg J."/>
            <person name="Griggs A."/>
            <person name="Gujja S."/>
            <person name="Hansen M."/>
            <person name="Howarth C."/>
            <person name="Imamovic A."/>
            <person name="Ireland A."/>
            <person name="Larimer J."/>
            <person name="McCowan C."/>
            <person name="Murphy C."/>
            <person name="Pearson M."/>
            <person name="Poon T.W."/>
            <person name="Priest M."/>
            <person name="Roberts A."/>
            <person name="Saif S."/>
            <person name="Shea T."/>
            <person name="Sisk P."/>
            <person name="Sykes S."/>
            <person name="Wortman J."/>
            <person name="Nusbaum C."/>
            <person name="Birren B."/>
        </authorList>
    </citation>
    <scope>NUCLEOTIDE SEQUENCE [LARGE SCALE GENOMIC DNA]</scope>
    <source>
        <strain evidence="3 4">P10297</strain>
    </source>
</reference>
<accession>W2YWQ0</accession>
<dbReference type="PANTHER" id="PTHR46599:SF3">
    <property type="entry name" value="PIGGYBAC TRANSPOSABLE ELEMENT-DERIVED PROTEIN 4"/>
    <property type="match status" value="1"/>
</dbReference>
<dbReference type="PANTHER" id="PTHR46599">
    <property type="entry name" value="PIGGYBAC TRANSPOSABLE ELEMENT-DERIVED PROTEIN 4"/>
    <property type="match status" value="1"/>
</dbReference>
<dbReference type="AlphaFoldDB" id="W2YWQ0"/>
<name>W2YWQ0_PHYNI</name>
<feature type="compositionally biased region" description="Low complexity" evidence="1">
    <location>
        <begin position="532"/>
        <end position="543"/>
    </location>
</feature>
<gene>
    <name evidence="3" type="ORF">F442_12974</name>
</gene>
<feature type="compositionally biased region" description="Basic and acidic residues" evidence="1">
    <location>
        <begin position="552"/>
        <end position="564"/>
    </location>
</feature>
<dbReference type="EMBL" id="ANIY01002679">
    <property type="protein sequence ID" value="ETP39572.1"/>
    <property type="molecule type" value="Genomic_DNA"/>
</dbReference>
<proteinExistence type="predicted"/>
<dbReference type="InterPro" id="IPR029526">
    <property type="entry name" value="PGBD"/>
</dbReference>
<evidence type="ECO:0000256" key="1">
    <source>
        <dbReference type="SAM" id="MobiDB-lite"/>
    </source>
</evidence>
<sequence>MAHKRSSRRDKPAAPAMAVHDHSISRRVVYKPTWSSKILPLAYACCLRHRHWRVRGDDNRVARAAVPTSRPGRARIPLSPNDDINVFQDGDNNSDYISEESDGDGISDDGHDFEYGGIDEEVDVLSDSDAVEMDRTFLASLQVGSSTVSGAAKETRKEALRSIPWTQVSTEHETDITAFPGLSLEEARPIGGHLAIANLHPLLLHAEIRMVTTTTEKNRYNLHQAYGVREILHVVELIVAQMLCPQKRCFPAHRSMVDDDVIPAGLFWWYMTLDRCQRTLRDLHFVDNIVVDDRDKLWKVQPVVDHIQQRFLASWSLPAVLPTTSSRNTICNFMSGKPHRHGSKQFMLCDANTAYNHNYVGKHNNDDGGDPGVYFKTGAAAVVRNLKFALIPNLRHPWHAGIIDRYYASVILAVEFLEMQIDVIGTIQTNRLGFNKNIQSKSKTNPPIIPRGPISYSCSVAVPSIYRTSGGIANRQEKSYASSYFSKRCSTDGAKCWLCNRIRRDSKGVAKTCFETWHDDLEVGQAISQNLGGASSAASAGSEAGKRKKTRRELQIHRDLGSDG</sequence>
<protein>
    <recommendedName>
        <fullName evidence="2">PiggyBac transposable element-derived protein domain-containing protein</fullName>
    </recommendedName>
</protein>
<evidence type="ECO:0000259" key="2">
    <source>
        <dbReference type="Pfam" id="PF13843"/>
    </source>
</evidence>
<feature type="domain" description="PiggyBac transposable element-derived protein" evidence="2">
    <location>
        <begin position="270"/>
        <end position="443"/>
    </location>
</feature>